<dbReference type="RefSeq" id="WP_123638700.1">
    <property type="nucleotide sequence ID" value="NZ_RJUK01000001.1"/>
</dbReference>
<reference evidence="1 2" key="1">
    <citation type="submission" date="2018-11" db="EMBL/GenBank/DDBJ databases">
        <title>Genomic Encyclopedia of Type Strains, Phase IV (KMG-IV): sequencing the most valuable type-strain genomes for metagenomic binning, comparative biology and taxonomic classification.</title>
        <authorList>
            <person name="Goeker M."/>
        </authorList>
    </citation>
    <scope>NUCLEOTIDE SEQUENCE [LARGE SCALE GENOMIC DNA]</scope>
    <source>
        <strain evidence="1 2">DSM 16974</strain>
    </source>
</reference>
<name>A0A3N1NPS3_9GAMM</name>
<protein>
    <submittedName>
        <fullName evidence="1">Uncharacterized protein</fullName>
    </submittedName>
</protein>
<sequence length="115" mass="13075">MDLYDVFQNFRIGVTKDKVDKVSRKTTGNKSEISVLQDHVDHLSLVCQAMCELMENVGFSKEMVIAKIQEIDLRDGQLDGKYVKSHNCPKCSRSLAQRHIKCLYCGEPVLKSDLL</sequence>
<evidence type="ECO:0000313" key="1">
    <source>
        <dbReference type="EMBL" id="ROQ21764.1"/>
    </source>
</evidence>
<dbReference type="AlphaFoldDB" id="A0A3N1NPS3"/>
<dbReference type="Proteomes" id="UP000273643">
    <property type="component" value="Unassembled WGS sequence"/>
</dbReference>
<keyword evidence="2" id="KW-1185">Reference proteome</keyword>
<accession>A0A3N1NPS3</accession>
<proteinExistence type="predicted"/>
<dbReference type="OrthoDB" id="6402077at2"/>
<dbReference type="EMBL" id="RJUK01000001">
    <property type="protein sequence ID" value="ROQ21764.1"/>
    <property type="molecule type" value="Genomic_DNA"/>
</dbReference>
<gene>
    <name evidence="1" type="ORF">EDC38_2392</name>
</gene>
<organism evidence="1 2">
    <name type="scientific">Marinimicrobium koreense</name>
    <dbReference type="NCBI Taxonomy" id="306545"/>
    <lineage>
        <taxon>Bacteria</taxon>
        <taxon>Pseudomonadati</taxon>
        <taxon>Pseudomonadota</taxon>
        <taxon>Gammaproteobacteria</taxon>
        <taxon>Cellvibrionales</taxon>
        <taxon>Cellvibrionaceae</taxon>
        <taxon>Marinimicrobium</taxon>
    </lineage>
</organism>
<evidence type="ECO:0000313" key="2">
    <source>
        <dbReference type="Proteomes" id="UP000273643"/>
    </source>
</evidence>
<comment type="caution">
    <text evidence="1">The sequence shown here is derived from an EMBL/GenBank/DDBJ whole genome shotgun (WGS) entry which is preliminary data.</text>
</comment>